<dbReference type="OrthoDB" id="9971287at2"/>
<keyword evidence="1" id="KW-0812">Transmembrane</keyword>
<sequence length="105" mass="10847">MEIAAIIALALTYLAGIVWFSLAQWIAIELDGERRVGVSIRIVLAAVWPLTILVATCAVLARQIADHHSGGTPMSAGGALERGGAVTKSGSDALLRILPSKDAAG</sequence>
<feature type="transmembrane region" description="Helical" evidence="1">
    <location>
        <begin position="39"/>
        <end position="61"/>
    </location>
</feature>
<protein>
    <submittedName>
        <fullName evidence="2">Uncharacterized protein</fullName>
    </submittedName>
</protein>
<keyword evidence="1" id="KW-0472">Membrane</keyword>
<gene>
    <name evidence="2" type="ORF">SAE02_67080</name>
</gene>
<dbReference type="EMBL" id="BJYZ01000044">
    <property type="protein sequence ID" value="GEO42560.1"/>
    <property type="molecule type" value="Genomic_DNA"/>
</dbReference>
<proteinExistence type="predicted"/>
<organism evidence="2 3">
    <name type="scientific">Skermanella aerolata</name>
    <dbReference type="NCBI Taxonomy" id="393310"/>
    <lineage>
        <taxon>Bacteria</taxon>
        <taxon>Pseudomonadati</taxon>
        <taxon>Pseudomonadota</taxon>
        <taxon>Alphaproteobacteria</taxon>
        <taxon>Rhodospirillales</taxon>
        <taxon>Azospirillaceae</taxon>
        <taxon>Skermanella</taxon>
    </lineage>
</organism>
<reference evidence="2 3" key="1">
    <citation type="submission" date="2019-07" db="EMBL/GenBank/DDBJ databases">
        <title>Whole genome shotgun sequence of Skermanella aerolata NBRC 106429.</title>
        <authorList>
            <person name="Hosoyama A."/>
            <person name="Uohara A."/>
            <person name="Ohji S."/>
            <person name="Ichikawa N."/>
        </authorList>
    </citation>
    <scope>NUCLEOTIDE SEQUENCE [LARGE SCALE GENOMIC DNA]</scope>
    <source>
        <strain evidence="2 3">NBRC 106429</strain>
    </source>
</reference>
<dbReference type="AlphaFoldDB" id="A0A512E262"/>
<comment type="caution">
    <text evidence="2">The sequence shown here is derived from an EMBL/GenBank/DDBJ whole genome shotgun (WGS) entry which is preliminary data.</text>
</comment>
<keyword evidence="1" id="KW-1133">Transmembrane helix</keyword>
<dbReference type="RefSeq" id="WP_044435568.1">
    <property type="nucleotide sequence ID" value="NZ_BJYZ01000044.1"/>
</dbReference>
<evidence type="ECO:0000256" key="1">
    <source>
        <dbReference type="SAM" id="Phobius"/>
    </source>
</evidence>
<name>A0A512E262_9PROT</name>
<dbReference type="Proteomes" id="UP000321523">
    <property type="component" value="Unassembled WGS sequence"/>
</dbReference>
<keyword evidence="3" id="KW-1185">Reference proteome</keyword>
<evidence type="ECO:0000313" key="3">
    <source>
        <dbReference type="Proteomes" id="UP000321523"/>
    </source>
</evidence>
<accession>A0A512E262</accession>
<evidence type="ECO:0000313" key="2">
    <source>
        <dbReference type="EMBL" id="GEO42560.1"/>
    </source>
</evidence>